<dbReference type="RefSeq" id="WP_120728243.1">
    <property type="nucleotide sequence ID" value="NZ_RBAK01000004.1"/>
</dbReference>
<evidence type="ECO:0000313" key="1">
    <source>
        <dbReference type="EMBL" id="RKN47500.1"/>
    </source>
</evidence>
<organism evidence="1 2">
    <name type="scientific">Micromonospora endolithica</name>
    <dbReference type="NCBI Taxonomy" id="230091"/>
    <lineage>
        <taxon>Bacteria</taxon>
        <taxon>Bacillati</taxon>
        <taxon>Actinomycetota</taxon>
        <taxon>Actinomycetes</taxon>
        <taxon>Micromonosporales</taxon>
        <taxon>Micromonosporaceae</taxon>
        <taxon>Micromonospora</taxon>
    </lineage>
</organism>
<protein>
    <recommendedName>
        <fullName evidence="3">Lipid/polyisoprenoid-binding YceI-like domain-containing protein</fullName>
    </recommendedName>
</protein>
<dbReference type="AlphaFoldDB" id="A0A3A9ZGQ3"/>
<dbReference type="EMBL" id="RBAK01000004">
    <property type="protein sequence ID" value="RKN47500.1"/>
    <property type="molecule type" value="Genomic_DNA"/>
</dbReference>
<reference evidence="1 2" key="1">
    <citation type="journal article" date="2004" name="Syst. Appl. Microbiol.">
        <title>Cryptoendolithic actinomycetes from antarctic sandstone rock samples: Micromonospora endolithica sp. nov. and two isolates related to Micromonospora coerulea Jensen 1932.</title>
        <authorList>
            <person name="Hirsch P."/>
            <person name="Mevs U."/>
            <person name="Kroppenstedt R.M."/>
            <person name="Schumann P."/>
            <person name="Stackebrandt E."/>
        </authorList>
    </citation>
    <scope>NUCLEOTIDE SEQUENCE [LARGE SCALE GENOMIC DNA]</scope>
    <source>
        <strain evidence="1 2">JCM 12677</strain>
    </source>
</reference>
<keyword evidence="2" id="KW-1185">Reference proteome</keyword>
<dbReference type="OrthoDB" id="5145750at2"/>
<accession>A0A3A9ZGQ3</accession>
<comment type="caution">
    <text evidence="1">The sequence shown here is derived from an EMBL/GenBank/DDBJ whole genome shotgun (WGS) entry which is preliminary data.</text>
</comment>
<evidence type="ECO:0008006" key="3">
    <source>
        <dbReference type="Google" id="ProtNLM"/>
    </source>
</evidence>
<proteinExistence type="predicted"/>
<dbReference type="Proteomes" id="UP000281726">
    <property type="component" value="Unassembled WGS sequence"/>
</dbReference>
<sequence>MDLKGEWAIVAHTPKGDFDWKLSMEPDGDSFTGTLDLVESKVALEEGRVEGNRLSWKSTLVVPRKLRFSGNATIEGDEIFGEIRMGAFGVRSFGGRRVATEPAG</sequence>
<name>A0A3A9ZGQ3_9ACTN</name>
<gene>
    <name evidence="1" type="ORF">D7223_11975</name>
</gene>
<evidence type="ECO:0000313" key="2">
    <source>
        <dbReference type="Proteomes" id="UP000281726"/>
    </source>
</evidence>